<protein>
    <submittedName>
        <fullName evidence="2">Uncharacterized protein</fullName>
    </submittedName>
</protein>
<feature type="compositionally biased region" description="Basic and acidic residues" evidence="1">
    <location>
        <begin position="117"/>
        <end position="126"/>
    </location>
</feature>
<comment type="caution">
    <text evidence="2">The sequence shown here is derived from an EMBL/GenBank/DDBJ whole genome shotgun (WGS) entry which is preliminary data.</text>
</comment>
<reference evidence="2 3" key="1">
    <citation type="journal article" date="2023" name="Plants (Basel)">
        <title>Bridging the Gap: Combining Genomics and Transcriptomics Approaches to Understand Stylosanthes scabra, an Orphan Legume from the Brazilian Caatinga.</title>
        <authorList>
            <person name="Ferreira-Neto J.R.C."/>
            <person name="da Silva M.D."/>
            <person name="Binneck E."/>
            <person name="de Melo N.F."/>
            <person name="da Silva R.H."/>
            <person name="de Melo A.L.T.M."/>
            <person name="Pandolfi V."/>
            <person name="Bustamante F.O."/>
            <person name="Brasileiro-Vidal A.C."/>
            <person name="Benko-Iseppon A.M."/>
        </authorList>
    </citation>
    <scope>NUCLEOTIDE SEQUENCE [LARGE SCALE GENOMIC DNA]</scope>
    <source>
        <tissue evidence="2">Leaves</tissue>
    </source>
</reference>
<evidence type="ECO:0000313" key="3">
    <source>
        <dbReference type="Proteomes" id="UP001341840"/>
    </source>
</evidence>
<dbReference type="EMBL" id="JASCZI010060808">
    <property type="protein sequence ID" value="MED6136133.1"/>
    <property type="molecule type" value="Genomic_DNA"/>
</dbReference>
<keyword evidence="3" id="KW-1185">Reference proteome</keyword>
<sequence length="206" mass="22687">MGLGHRASCPRGSASDSGPGLVLDQSGLAKVTDRMKIRTLVSWQCLSRLSRWKKRKSVDNILCKDTCNKDFRDCERVYRGKLIHYTLILRLITLISVVGDDWTRIASPSRGRGRPRNSGDGHEPDYGQREFFAAMTHMANTIQEGMDAANAAHANVAAGGEGDEPVDARPMTLASFLKINPPTFQGTLNPSEADDWFLSVERALLA</sequence>
<evidence type="ECO:0000313" key="2">
    <source>
        <dbReference type="EMBL" id="MED6136133.1"/>
    </source>
</evidence>
<name>A0ABU6SK08_9FABA</name>
<gene>
    <name evidence="2" type="ORF">PIB30_053217</name>
</gene>
<dbReference type="Proteomes" id="UP001341840">
    <property type="component" value="Unassembled WGS sequence"/>
</dbReference>
<evidence type="ECO:0000256" key="1">
    <source>
        <dbReference type="SAM" id="MobiDB-lite"/>
    </source>
</evidence>
<organism evidence="2 3">
    <name type="scientific">Stylosanthes scabra</name>
    <dbReference type="NCBI Taxonomy" id="79078"/>
    <lineage>
        <taxon>Eukaryota</taxon>
        <taxon>Viridiplantae</taxon>
        <taxon>Streptophyta</taxon>
        <taxon>Embryophyta</taxon>
        <taxon>Tracheophyta</taxon>
        <taxon>Spermatophyta</taxon>
        <taxon>Magnoliopsida</taxon>
        <taxon>eudicotyledons</taxon>
        <taxon>Gunneridae</taxon>
        <taxon>Pentapetalae</taxon>
        <taxon>rosids</taxon>
        <taxon>fabids</taxon>
        <taxon>Fabales</taxon>
        <taxon>Fabaceae</taxon>
        <taxon>Papilionoideae</taxon>
        <taxon>50 kb inversion clade</taxon>
        <taxon>dalbergioids sensu lato</taxon>
        <taxon>Dalbergieae</taxon>
        <taxon>Pterocarpus clade</taxon>
        <taxon>Stylosanthes</taxon>
    </lineage>
</organism>
<accession>A0ABU6SK08</accession>
<proteinExistence type="predicted"/>
<feature type="region of interest" description="Disordered" evidence="1">
    <location>
        <begin position="106"/>
        <end position="126"/>
    </location>
</feature>
<feature type="region of interest" description="Disordered" evidence="1">
    <location>
        <begin position="1"/>
        <end position="20"/>
    </location>
</feature>